<dbReference type="Gene3D" id="3.40.50.720">
    <property type="entry name" value="NAD(P)-binding Rossmann-like Domain"/>
    <property type="match status" value="1"/>
</dbReference>
<dbReference type="InterPro" id="IPR002347">
    <property type="entry name" value="SDR_fam"/>
</dbReference>
<dbReference type="PANTHER" id="PTHR43544">
    <property type="entry name" value="SHORT-CHAIN DEHYDROGENASE/REDUCTASE"/>
    <property type="match status" value="1"/>
</dbReference>
<evidence type="ECO:0000313" key="4">
    <source>
        <dbReference type="Proteomes" id="UP001447188"/>
    </source>
</evidence>
<dbReference type="Proteomes" id="UP001447188">
    <property type="component" value="Unassembled WGS sequence"/>
</dbReference>
<evidence type="ECO:0000313" key="3">
    <source>
        <dbReference type="EMBL" id="KAL0632367.1"/>
    </source>
</evidence>
<accession>A0ABR3G9H2</accession>
<proteinExistence type="inferred from homology"/>
<name>A0ABR3G9H2_9PEZI</name>
<dbReference type="SUPFAM" id="SSF51735">
    <property type="entry name" value="NAD(P)-binding Rossmann-fold domains"/>
    <property type="match status" value="1"/>
</dbReference>
<organism evidence="3 4">
    <name type="scientific">Discina gigas</name>
    <dbReference type="NCBI Taxonomy" id="1032678"/>
    <lineage>
        <taxon>Eukaryota</taxon>
        <taxon>Fungi</taxon>
        <taxon>Dikarya</taxon>
        <taxon>Ascomycota</taxon>
        <taxon>Pezizomycotina</taxon>
        <taxon>Pezizomycetes</taxon>
        <taxon>Pezizales</taxon>
        <taxon>Discinaceae</taxon>
        <taxon>Discina</taxon>
    </lineage>
</organism>
<gene>
    <name evidence="3" type="ORF">Q9L58_008762</name>
</gene>
<comment type="caution">
    <text evidence="3">The sequence shown here is derived from an EMBL/GenBank/DDBJ whole genome shotgun (WGS) entry which is preliminary data.</text>
</comment>
<dbReference type="InterPro" id="IPR036291">
    <property type="entry name" value="NAD(P)-bd_dom_sf"/>
</dbReference>
<feature type="compositionally biased region" description="Polar residues" evidence="2">
    <location>
        <begin position="409"/>
        <end position="424"/>
    </location>
</feature>
<keyword evidence="4" id="KW-1185">Reference proteome</keyword>
<dbReference type="PANTHER" id="PTHR43544:SF2">
    <property type="entry name" value="OXIDOREDUCTASE"/>
    <property type="match status" value="1"/>
</dbReference>
<comment type="similarity">
    <text evidence="1">Belongs to the short-chain dehydrogenases/reductases (SDR) family.</text>
</comment>
<dbReference type="Pfam" id="PF00106">
    <property type="entry name" value="adh_short"/>
    <property type="match status" value="1"/>
</dbReference>
<feature type="region of interest" description="Disordered" evidence="2">
    <location>
        <begin position="400"/>
        <end position="424"/>
    </location>
</feature>
<evidence type="ECO:0000256" key="1">
    <source>
        <dbReference type="ARBA" id="ARBA00006484"/>
    </source>
</evidence>
<evidence type="ECO:0000256" key="2">
    <source>
        <dbReference type="SAM" id="MobiDB-lite"/>
    </source>
</evidence>
<protein>
    <submittedName>
        <fullName evidence="3">Uncharacterized protein</fullName>
    </submittedName>
</protein>
<sequence length="598" mass="65266">MLTSASACREYILNHTPEELAAHLLKDQRLCIAGRLPSILALYLPYETPLADAIAKNLVSTHRRDIRGLHYHGILRSIKAFLSEFKPGRKIGETDANLPSPGARSIPTTQEFETAIKVLEYLEKVPATHVTAATPLEDIFTAVRLHMALDPDLREAYQSLPADTASRRPKVRQKRGGEGTEYRKCYMCNYTITNPHAHYPSLCVPCGSFNLQESAITLPQNLDLSHKTALVTGGRVNLGFQIALRLLRCGAHVIVSSRYPLDAETRYRAEPSFRIWENRIRVVGADFRTARDAFALVTAVKGVLAEWAQEGSTGSGSERLDILVNNAAQTLTDSVRKEKVAVGRECELQSDAGVGALQVASRQGYRAMVRVGGTETQMFIGLPAADERIDSGNGDLVEVEPKASEETAPAQTPPTSTIVERQPPSSWEQSLNQIPYEDVITAQAVNAFVPLILIRELLPLMGSPRTSADTPSAKTPATTATKPLGYIINISSREGLSESRPVTSIKNGHHVHTNMSKAALNMLTETEAAPAWRERRVAMNSVDPGFMSAADGSMCPIGWEDGAARALWCVAKGETEGMNVWGRFLKHFGGVGAVVRQL</sequence>
<reference evidence="3 4" key="1">
    <citation type="submission" date="2024-02" db="EMBL/GenBank/DDBJ databases">
        <title>Discinaceae phylogenomics.</title>
        <authorList>
            <person name="Dirks A.C."/>
            <person name="James T.Y."/>
        </authorList>
    </citation>
    <scope>NUCLEOTIDE SEQUENCE [LARGE SCALE GENOMIC DNA]</scope>
    <source>
        <strain evidence="3 4">ACD0624</strain>
    </source>
</reference>
<dbReference type="InterPro" id="IPR051468">
    <property type="entry name" value="Fungal_SecMetab_SDRs"/>
</dbReference>
<dbReference type="EMBL" id="JBBBZM010000173">
    <property type="protein sequence ID" value="KAL0632367.1"/>
    <property type="molecule type" value="Genomic_DNA"/>
</dbReference>